<comment type="similarity">
    <text evidence="2">Belongs to the paxM FAD-dependent monooxygenase family.</text>
</comment>
<dbReference type="PRINTS" id="PR00420">
    <property type="entry name" value="RNGMNOXGNASE"/>
</dbReference>
<protein>
    <recommendedName>
        <fullName evidence="7">FAD-binding domain-containing protein</fullName>
    </recommendedName>
</protein>
<evidence type="ECO:0000313" key="8">
    <source>
        <dbReference type="EMBL" id="ROW15008.1"/>
    </source>
</evidence>
<keyword evidence="6" id="KW-0732">Signal</keyword>
<feature type="chain" id="PRO_5018966465" description="FAD-binding domain-containing protein" evidence="6">
    <location>
        <begin position="19"/>
        <end position="439"/>
    </location>
</feature>
<dbReference type="PANTHER" id="PTHR47356:SF2">
    <property type="entry name" value="FAD-BINDING DOMAIN-CONTAINING PROTEIN-RELATED"/>
    <property type="match status" value="1"/>
</dbReference>
<evidence type="ECO:0000256" key="6">
    <source>
        <dbReference type="SAM" id="SignalP"/>
    </source>
</evidence>
<proteinExistence type="inferred from homology"/>
<evidence type="ECO:0000256" key="5">
    <source>
        <dbReference type="ARBA" id="ARBA00023002"/>
    </source>
</evidence>
<gene>
    <name evidence="8" type="ORF">VPNG_03486</name>
</gene>
<evidence type="ECO:0000256" key="4">
    <source>
        <dbReference type="ARBA" id="ARBA00022827"/>
    </source>
</evidence>
<comment type="caution">
    <text evidence="8">The sequence shown here is derived from an EMBL/GenBank/DDBJ whole genome shotgun (WGS) entry which is preliminary data.</text>
</comment>
<dbReference type="InterPro" id="IPR050562">
    <property type="entry name" value="FAD_mOase_fung"/>
</dbReference>
<comment type="cofactor">
    <cofactor evidence="1">
        <name>FAD</name>
        <dbReference type="ChEBI" id="CHEBI:57692"/>
    </cofactor>
</comment>
<evidence type="ECO:0000256" key="2">
    <source>
        <dbReference type="ARBA" id="ARBA00007992"/>
    </source>
</evidence>
<name>A0A423XFP3_9PEZI</name>
<keyword evidence="4" id="KW-0274">FAD</keyword>
<dbReference type="Proteomes" id="UP000285146">
    <property type="component" value="Unassembled WGS sequence"/>
</dbReference>
<dbReference type="GO" id="GO:0071949">
    <property type="term" value="F:FAD binding"/>
    <property type="evidence" value="ECO:0007669"/>
    <property type="project" value="InterPro"/>
</dbReference>
<dbReference type="AlphaFoldDB" id="A0A423XFP3"/>
<dbReference type="EMBL" id="LKEB01000011">
    <property type="protein sequence ID" value="ROW15008.1"/>
    <property type="molecule type" value="Genomic_DNA"/>
</dbReference>
<evidence type="ECO:0000256" key="3">
    <source>
        <dbReference type="ARBA" id="ARBA00022630"/>
    </source>
</evidence>
<evidence type="ECO:0000259" key="7">
    <source>
        <dbReference type="Pfam" id="PF01494"/>
    </source>
</evidence>
<keyword evidence="5" id="KW-0560">Oxidoreductase</keyword>
<dbReference type="InterPro" id="IPR036188">
    <property type="entry name" value="FAD/NAD-bd_sf"/>
</dbReference>
<evidence type="ECO:0000313" key="9">
    <source>
        <dbReference type="Proteomes" id="UP000285146"/>
    </source>
</evidence>
<feature type="signal peptide" evidence="6">
    <location>
        <begin position="1"/>
        <end position="18"/>
    </location>
</feature>
<reference evidence="8 9" key="1">
    <citation type="submission" date="2015-09" db="EMBL/GenBank/DDBJ databases">
        <title>Host preference determinants of Valsa canker pathogens revealed by comparative genomics.</title>
        <authorList>
            <person name="Yin Z."/>
            <person name="Huang L."/>
        </authorList>
    </citation>
    <scope>NUCLEOTIDE SEQUENCE [LARGE SCALE GENOMIC DNA]</scope>
    <source>
        <strain evidence="8 9">SXYLt</strain>
    </source>
</reference>
<dbReference type="Gene3D" id="3.50.50.60">
    <property type="entry name" value="FAD/NAD(P)-binding domain"/>
    <property type="match status" value="1"/>
</dbReference>
<dbReference type="Pfam" id="PF01494">
    <property type="entry name" value="FAD_binding_3"/>
    <property type="match status" value="1"/>
</dbReference>
<dbReference type="InterPro" id="IPR002938">
    <property type="entry name" value="FAD-bd"/>
</dbReference>
<dbReference type="GO" id="GO:0004497">
    <property type="term" value="F:monooxygenase activity"/>
    <property type="evidence" value="ECO:0007669"/>
    <property type="project" value="InterPro"/>
</dbReference>
<accession>A0A423XFP3</accession>
<dbReference type="PANTHER" id="PTHR47356">
    <property type="entry name" value="FAD-DEPENDENT MONOOXYGENASE ASQG-RELATED"/>
    <property type="match status" value="1"/>
</dbReference>
<keyword evidence="9" id="KW-1185">Reference proteome</keyword>
<dbReference type="InParanoid" id="A0A423XFP3"/>
<dbReference type="SUPFAM" id="SSF51905">
    <property type="entry name" value="FAD/NAD(P)-binding domain"/>
    <property type="match status" value="1"/>
</dbReference>
<evidence type="ECO:0000256" key="1">
    <source>
        <dbReference type="ARBA" id="ARBA00001974"/>
    </source>
</evidence>
<dbReference type="OrthoDB" id="2431938at2759"/>
<sequence length="439" mass="48407">MGFKVIIVGGGLAGLGLAHCLAQAEIDFVVLERSDLLVPKGGASMALWPNNVRILDQLGLLKAAEDINCEIKYKHNVRKDGSVLQKNNMMERVGVALGHPWMCFHRPKLHELLYKNVPDFESRILSNKGVSTIENTAEGVKVTCTDGSIHEGSMIVGADGVNSAVRSQMFRSHANPKLAEPFTTSYRALYGCSTWTTDLHPNTLYEMHGDKISSQVIPGPGIAMFVVYERLPSTVTGSARYTEEEKAEFAKAVQDLNVTETVKFKDIWGATEWSYFSGLEEGIAETWYTDRAVLVGDTVHKMTPNVGLGFNSGWQSAATLTNGLRKLLATNPEPSTEELNSVFREYQGIRKKNASDMETLSGLYTRVVAWNNPIWKLADQYITPYIGGDVALLDLMVVPLVAKQGNTLDFLDENNYKTGKTPWKNGRTVAQKEVKVDAA</sequence>
<feature type="domain" description="FAD-binding" evidence="7">
    <location>
        <begin position="4"/>
        <end position="328"/>
    </location>
</feature>
<keyword evidence="3" id="KW-0285">Flavoprotein</keyword>
<organism evidence="8 9">
    <name type="scientific">Cytospora leucostoma</name>
    <dbReference type="NCBI Taxonomy" id="1230097"/>
    <lineage>
        <taxon>Eukaryota</taxon>
        <taxon>Fungi</taxon>
        <taxon>Dikarya</taxon>
        <taxon>Ascomycota</taxon>
        <taxon>Pezizomycotina</taxon>
        <taxon>Sordariomycetes</taxon>
        <taxon>Sordariomycetidae</taxon>
        <taxon>Diaporthales</taxon>
        <taxon>Cytosporaceae</taxon>
        <taxon>Cytospora</taxon>
    </lineage>
</organism>